<accession>A0AAV7V7N8</accession>
<name>A0AAV7V7N8_PLEWA</name>
<gene>
    <name evidence="1" type="ORF">NDU88_001237</name>
</gene>
<comment type="caution">
    <text evidence="1">The sequence shown here is derived from an EMBL/GenBank/DDBJ whole genome shotgun (WGS) entry which is preliminary data.</text>
</comment>
<evidence type="ECO:0000313" key="1">
    <source>
        <dbReference type="EMBL" id="KAJ1197377.1"/>
    </source>
</evidence>
<evidence type="ECO:0000313" key="2">
    <source>
        <dbReference type="Proteomes" id="UP001066276"/>
    </source>
</evidence>
<dbReference type="Proteomes" id="UP001066276">
    <property type="component" value="Chromosome 2_1"/>
</dbReference>
<dbReference type="AlphaFoldDB" id="A0AAV7V7N8"/>
<proteinExistence type="predicted"/>
<organism evidence="1 2">
    <name type="scientific">Pleurodeles waltl</name>
    <name type="common">Iberian ribbed newt</name>
    <dbReference type="NCBI Taxonomy" id="8319"/>
    <lineage>
        <taxon>Eukaryota</taxon>
        <taxon>Metazoa</taxon>
        <taxon>Chordata</taxon>
        <taxon>Craniata</taxon>
        <taxon>Vertebrata</taxon>
        <taxon>Euteleostomi</taxon>
        <taxon>Amphibia</taxon>
        <taxon>Batrachia</taxon>
        <taxon>Caudata</taxon>
        <taxon>Salamandroidea</taxon>
        <taxon>Salamandridae</taxon>
        <taxon>Pleurodelinae</taxon>
        <taxon>Pleurodeles</taxon>
    </lineage>
</organism>
<reference evidence="1" key="1">
    <citation type="journal article" date="2022" name="bioRxiv">
        <title>Sequencing and chromosome-scale assembly of the giantPleurodeles waltlgenome.</title>
        <authorList>
            <person name="Brown T."/>
            <person name="Elewa A."/>
            <person name="Iarovenko S."/>
            <person name="Subramanian E."/>
            <person name="Araus A.J."/>
            <person name="Petzold A."/>
            <person name="Susuki M."/>
            <person name="Suzuki K.-i.T."/>
            <person name="Hayashi T."/>
            <person name="Toyoda A."/>
            <person name="Oliveira C."/>
            <person name="Osipova E."/>
            <person name="Leigh N.D."/>
            <person name="Simon A."/>
            <person name="Yun M.H."/>
        </authorList>
    </citation>
    <scope>NUCLEOTIDE SEQUENCE</scope>
    <source>
        <strain evidence="1">20211129_DDA</strain>
        <tissue evidence="1">Liver</tissue>
    </source>
</reference>
<keyword evidence="2" id="KW-1185">Reference proteome</keyword>
<sequence length="70" mass="7806">MISGTFRHALYISNDQEAMDEDDQCEHALCITDDHDTKTKHTASEPVLQTSSCSPTVSLVLFVKTKHRNG</sequence>
<protein>
    <submittedName>
        <fullName evidence="1">Uncharacterized protein</fullName>
    </submittedName>
</protein>
<dbReference type="EMBL" id="JANPWB010000003">
    <property type="protein sequence ID" value="KAJ1197377.1"/>
    <property type="molecule type" value="Genomic_DNA"/>
</dbReference>